<gene>
    <name evidence="1" type="ORF">L1F29_17315</name>
</gene>
<proteinExistence type="predicted"/>
<reference evidence="1" key="1">
    <citation type="submission" date="2022-01" db="EMBL/GenBank/DDBJ databases">
        <title>Paenibacillus spongiae sp. nov., isolated from marine sponge.</title>
        <authorList>
            <person name="Li Z."/>
            <person name="Zhang M."/>
        </authorList>
    </citation>
    <scope>NUCLEOTIDE SEQUENCE</scope>
    <source>
        <strain evidence="1">PHS-Z3</strain>
    </source>
</reference>
<accession>A0ABY5SHK5</accession>
<protein>
    <submittedName>
        <fullName evidence="1">Extracellular solute-binding protein</fullName>
    </submittedName>
</protein>
<keyword evidence="2" id="KW-1185">Reference proteome</keyword>
<evidence type="ECO:0000313" key="1">
    <source>
        <dbReference type="EMBL" id="UVI33487.1"/>
    </source>
</evidence>
<dbReference type="RefSeq" id="WP_258389540.1">
    <property type="nucleotide sequence ID" value="NZ_CP091430.1"/>
</dbReference>
<dbReference type="EMBL" id="CP091430">
    <property type="protein sequence ID" value="UVI33487.1"/>
    <property type="molecule type" value="Genomic_DNA"/>
</dbReference>
<evidence type="ECO:0000313" key="2">
    <source>
        <dbReference type="Proteomes" id="UP001057877"/>
    </source>
</evidence>
<sequence>MKKEGLPDPQELHEKGEWNWDTFLDIAKKATKDTNGD</sequence>
<dbReference type="Proteomes" id="UP001057877">
    <property type="component" value="Chromosome"/>
</dbReference>
<name>A0ABY5SHK5_9BACL</name>
<organism evidence="1 2">
    <name type="scientific">Paenibacillus spongiae</name>
    <dbReference type="NCBI Taxonomy" id="2909671"/>
    <lineage>
        <taxon>Bacteria</taxon>
        <taxon>Bacillati</taxon>
        <taxon>Bacillota</taxon>
        <taxon>Bacilli</taxon>
        <taxon>Bacillales</taxon>
        <taxon>Paenibacillaceae</taxon>
        <taxon>Paenibacillus</taxon>
    </lineage>
</organism>